<keyword evidence="1" id="KW-0808">Transferase</keyword>
<reference evidence="6" key="1">
    <citation type="submission" date="2021-03" db="EMBL/GenBank/DDBJ databases">
        <title>Legionella lytica PCM 2298.</title>
        <authorList>
            <person name="Koper P."/>
        </authorList>
    </citation>
    <scope>NUCLEOTIDE SEQUENCE</scope>
    <source>
        <strain evidence="6">PCM 2298</strain>
    </source>
</reference>
<dbReference type="InterPro" id="IPR011009">
    <property type="entry name" value="Kinase-like_dom_sf"/>
</dbReference>
<evidence type="ECO:0000259" key="5">
    <source>
        <dbReference type="PROSITE" id="PS50011"/>
    </source>
</evidence>
<organism evidence="6 7">
    <name type="scientific">Legionella lytica</name>
    <dbReference type="NCBI Taxonomy" id="96232"/>
    <lineage>
        <taxon>Bacteria</taxon>
        <taxon>Pseudomonadati</taxon>
        <taxon>Pseudomonadota</taxon>
        <taxon>Gammaproteobacteria</taxon>
        <taxon>Legionellales</taxon>
        <taxon>Legionellaceae</taxon>
        <taxon>Legionella</taxon>
    </lineage>
</organism>
<keyword evidence="7" id="KW-1185">Reference proteome</keyword>
<dbReference type="Gene3D" id="1.10.510.10">
    <property type="entry name" value="Transferase(Phosphotransferase) domain 1"/>
    <property type="match status" value="1"/>
</dbReference>
<dbReference type="EMBL" id="CP071527">
    <property type="protein sequence ID" value="USQ13343.1"/>
    <property type="molecule type" value="Genomic_DNA"/>
</dbReference>
<dbReference type="RefSeq" id="WP_252579645.1">
    <property type="nucleotide sequence ID" value="NZ_CP071527.1"/>
</dbReference>
<evidence type="ECO:0000256" key="2">
    <source>
        <dbReference type="ARBA" id="ARBA00022741"/>
    </source>
</evidence>
<accession>A0ABY4Y7I8</accession>
<evidence type="ECO:0000256" key="3">
    <source>
        <dbReference type="ARBA" id="ARBA00022777"/>
    </source>
</evidence>
<keyword evidence="3" id="KW-0418">Kinase</keyword>
<evidence type="ECO:0000313" key="7">
    <source>
        <dbReference type="Proteomes" id="UP001057474"/>
    </source>
</evidence>
<proteinExistence type="predicted"/>
<dbReference type="InterPro" id="IPR051681">
    <property type="entry name" value="Ser/Thr_Kinases-Pseudokinases"/>
</dbReference>
<evidence type="ECO:0000256" key="1">
    <source>
        <dbReference type="ARBA" id="ARBA00022679"/>
    </source>
</evidence>
<dbReference type="SUPFAM" id="SSF56112">
    <property type="entry name" value="Protein kinase-like (PK-like)"/>
    <property type="match status" value="1"/>
</dbReference>
<dbReference type="PROSITE" id="PS50011">
    <property type="entry name" value="PROTEIN_KINASE_DOM"/>
    <property type="match status" value="1"/>
</dbReference>
<keyword evidence="2" id="KW-0547">Nucleotide-binding</keyword>
<dbReference type="PANTHER" id="PTHR44329">
    <property type="entry name" value="SERINE/THREONINE-PROTEIN KINASE TNNI3K-RELATED"/>
    <property type="match status" value="1"/>
</dbReference>
<name>A0ABY4Y7I8_9GAMM</name>
<keyword evidence="4" id="KW-0067">ATP-binding</keyword>
<sequence>MGKISTICSIKEPDSITDEKLKQFYADVAIGFMELNRLIENYNCEENYHKKRLFLYQIYQAQKALSRRFPQKIIASCPEYQQVIYHKLFKEIKNEFTALDISSLQEHTLEAQLVSISSNFDPTSLPELLANMPPEKVDSLLKILFDGANFNRAELIELYLSHEEGYEDFQMFLRTHTIMSLGGGNSHNFKITDMRNRQSLVLKIDFREKYPRHADIYLRKRSLEKVCTPIWAERDASFINQKNQLITRSLLVTDYCQGSDLESHAQLSRPINELISLALNIYLQMASLLRNIIRDGCAFTDMKNSNWLIDKGVLKLADTKSFLFIDKSGLLDMTIPENYWFYGITGTVDLIPPELNCRRPPPSSADKAHTFMFGKNLYQFLTKAPDLDDVIGNKTDFSAPVFLTPSGALLKALIEKLTQEDSTQRPSMDEVINELNQIKVTHEFFLNLEHYKLYISQFKQYRRGFNDLEIDKAIKTALEYLGQIKNANDLPLLEQRLNVMKDTICENMQFGELKNACVSLLKKIKTFQFGKADLEMAQFRENNLRDIGNATTIEELKQIKLQLKNHVTQMARHPVIKELHDIITKFRNESRFYTIGMKAKAQRIEEAMAKVPVLERFHIAHKKSALGNMVLQELASHRHPLRENPVNKSGEFDTIQAARTYRLFAEKFPRPQSEEIPTSVARMISSRC</sequence>
<evidence type="ECO:0000256" key="4">
    <source>
        <dbReference type="ARBA" id="ARBA00022840"/>
    </source>
</evidence>
<gene>
    <name evidence="6" type="ORF">J2N86_11705</name>
</gene>
<dbReference type="InterPro" id="IPR000719">
    <property type="entry name" value="Prot_kinase_dom"/>
</dbReference>
<evidence type="ECO:0000313" key="6">
    <source>
        <dbReference type="EMBL" id="USQ13343.1"/>
    </source>
</evidence>
<dbReference type="PANTHER" id="PTHR44329:SF288">
    <property type="entry name" value="MITOGEN-ACTIVATED PROTEIN KINASE KINASE KINASE 20"/>
    <property type="match status" value="1"/>
</dbReference>
<dbReference type="Proteomes" id="UP001057474">
    <property type="component" value="Chromosome"/>
</dbReference>
<feature type="domain" description="Protein kinase" evidence="5">
    <location>
        <begin position="158"/>
        <end position="445"/>
    </location>
</feature>
<protein>
    <recommendedName>
        <fullName evidence="5">Protein kinase domain-containing protein</fullName>
    </recommendedName>
</protein>